<dbReference type="GO" id="GO:0000160">
    <property type="term" value="P:phosphorelay signal transduction system"/>
    <property type="evidence" value="ECO:0007669"/>
    <property type="project" value="UniProtKB-KW"/>
</dbReference>
<protein>
    <recommendedName>
        <fullName evidence="5">Response regulatory domain-containing protein</fullName>
    </recommendedName>
</protein>
<feature type="region of interest" description="Disordered" evidence="4">
    <location>
        <begin position="571"/>
        <end position="764"/>
    </location>
</feature>
<feature type="region of interest" description="Disordered" evidence="4">
    <location>
        <begin position="247"/>
        <end position="281"/>
    </location>
</feature>
<dbReference type="SUPFAM" id="SSF52172">
    <property type="entry name" value="CheY-like"/>
    <property type="match status" value="1"/>
</dbReference>
<feature type="compositionally biased region" description="Low complexity" evidence="4">
    <location>
        <begin position="696"/>
        <end position="707"/>
    </location>
</feature>
<dbReference type="Pfam" id="PF00072">
    <property type="entry name" value="Response_reg"/>
    <property type="match status" value="1"/>
</dbReference>
<dbReference type="Gene3D" id="3.40.50.2300">
    <property type="match status" value="1"/>
</dbReference>
<evidence type="ECO:0000259" key="5">
    <source>
        <dbReference type="PROSITE" id="PS50110"/>
    </source>
</evidence>
<feature type="modified residue" description="4-aspartylphosphate" evidence="3">
    <location>
        <position position="53"/>
    </location>
</feature>
<name>A0A2U3LB17_9BACT</name>
<feature type="compositionally biased region" description="Low complexity" evidence="4">
    <location>
        <begin position="299"/>
        <end position="309"/>
    </location>
</feature>
<dbReference type="OrthoDB" id="119525at2"/>
<accession>A0A2U3LB17</accession>
<evidence type="ECO:0000256" key="2">
    <source>
        <dbReference type="ARBA" id="ARBA00023012"/>
    </source>
</evidence>
<dbReference type="AlphaFoldDB" id="A0A2U3LB17"/>
<evidence type="ECO:0000256" key="3">
    <source>
        <dbReference type="PROSITE-ProRule" id="PRU00169"/>
    </source>
</evidence>
<evidence type="ECO:0000256" key="4">
    <source>
        <dbReference type="SAM" id="MobiDB-lite"/>
    </source>
</evidence>
<feature type="compositionally biased region" description="Basic and acidic residues" evidence="4">
    <location>
        <begin position="249"/>
        <end position="259"/>
    </location>
</feature>
<evidence type="ECO:0000313" key="6">
    <source>
        <dbReference type="EMBL" id="SPF48919.1"/>
    </source>
</evidence>
<feature type="compositionally biased region" description="Low complexity" evidence="4">
    <location>
        <begin position="626"/>
        <end position="663"/>
    </location>
</feature>
<feature type="region of interest" description="Disordered" evidence="4">
    <location>
        <begin position="299"/>
        <end position="365"/>
    </location>
</feature>
<feature type="compositionally biased region" description="Basic and acidic residues" evidence="4">
    <location>
        <begin position="724"/>
        <end position="741"/>
    </location>
</feature>
<gene>
    <name evidence="6" type="ORF">SBA1_90055</name>
</gene>
<feature type="domain" description="Response regulatory" evidence="5">
    <location>
        <begin position="4"/>
        <end position="120"/>
    </location>
</feature>
<dbReference type="PANTHER" id="PTHR44591">
    <property type="entry name" value="STRESS RESPONSE REGULATOR PROTEIN 1"/>
    <property type="match status" value="1"/>
</dbReference>
<dbReference type="Proteomes" id="UP000238701">
    <property type="component" value="Unassembled WGS sequence"/>
</dbReference>
<keyword evidence="1 3" id="KW-0597">Phosphoprotein</keyword>
<evidence type="ECO:0000256" key="1">
    <source>
        <dbReference type="ARBA" id="ARBA00022553"/>
    </source>
</evidence>
<dbReference type="PROSITE" id="PS50110">
    <property type="entry name" value="RESPONSE_REGULATORY"/>
    <property type="match status" value="1"/>
</dbReference>
<dbReference type="InterPro" id="IPR001789">
    <property type="entry name" value="Sig_transdc_resp-reg_receiver"/>
</dbReference>
<feature type="compositionally biased region" description="Basic and acidic residues" evidence="4">
    <location>
        <begin position="613"/>
        <end position="625"/>
    </location>
</feature>
<keyword evidence="2" id="KW-0902">Two-component regulatory system</keyword>
<reference evidence="7" key="1">
    <citation type="submission" date="2018-02" db="EMBL/GenBank/DDBJ databases">
        <authorList>
            <person name="Hausmann B."/>
        </authorList>
    </citation>
    <scope>NUCLEOTIDE SEQUENCE [LARGE SCALE GENOMIC DNA]</scope>
    <source>
        <strain evidence="7">Peat soil MAG SbA1</strain>
    </source>
</reference>
<feature type="compositionally biased region" description="Low complexity" evidence="4">
    <location>
        <begin position="318"/>
        <end position="333"/>
    </location>
</feature>
<dbReference type="InterPro" id="IPR050595">
    <property type="entry name" value="Bact_response_regulator"/>
</dbReference>
<dbReference type="EMBL" id="OMOD01000188">
    <property type="protein sequence ID" value="SPF48919.1"/>
    <property type="molecule type" value="Genomic_DNA"/>
</dbReference>
<feature type="region of interest" description="Disordered" evidence="4">
    <location>
        <begin position="149"/>
        <end position="193"/>
    </location>
</feature>
<dbReference type="SMART" id="SM00448">
    <property type="entry name" value="REC"/>
    <property type="match status" value="1"/>
</dbReference>
<dbReference type="InterPro" id="IPR011006">
    <property type="entry name" value="CheY-like_superfamily"/>
</dbReference>
<feature type="compositionally biased region" description="Low complexity" evidence="4">
    <location>
        <begin position="578"/>
        <end position="612"/>
    </location>
</feature>
<proteinExistence type="predicted"/>
<feature type="compositionally biased region" description="Basic and acidic residues" evidence="4">
    <location>
        <begin position="334"/>
        <end position="360"/>
    </location>
</feature>
<dbReference type="PANTHER" id="PTHR44591:SF14">
    <property type="entry name" value="PROTEIN PILG"/>
    <property type="match status" value="1"/>
</dbReference>
<evidence type="ECO:0000313" key="7">
    <source>
        <dbReference type="Proteomes" id="UP000238701"/>
    </source>
</evidence>
<sequence>MARKILLADDSVTAQNMGRKILADAGYEVVTVNNGSAALKKVNEAKPDIIILDVYMPGYSGLEVCQRLKEVNETARIPILLTVGKLEPFKPEEAKRARADAFIVKPFEATELLSALSKLEDKIVPRPEAPKPGRFARAIAAVEEGRYDKTMDADPNEDSGWKSRIAFPSKKKKGKAAEEETVDDPGFYNPVNKDLRTTVEHPVAHQPEPAKEEAPRVDLGALAPHLPKDVTPEEIAALAAAAAQIKGTAETKPETESRVAEVPTTESRQAEARPAEIPPAEVEVAPPLVIEPATQAAAQAEVSAEATPATVEAKPETPAVEVAKEAAAPPVEAAAEKEAGQKEKGETPDKPSEAAPDHRTHGLPYPATAELTGAIMALPLGTTYVSLAPSSGNGSSARAEDNEPMTMAAAAGAEYVSAASRWMAVPVALLPEEAAISLEQEMQKTYAALAAAEMAHTAPQEPVAESQPVAVMASPVETPAAEPPVPEPAGFLPEVARTISSVATQAAEAIKAAVKEFETVASSVVESKPPVAEPEPAPAQAAEPVVEPVAEPVVEPPPAVEAKVEAKIEAKTEEKPVAESVAAEPELAPVPAAEPETASPPIAPEPVAQAQKAEAEQLAERKQEEPQPAMEAAVAAPAEVSSSVQEPETVAPAPASEIPAEPIMAREVAAQITESSEPAEPAAGGTEDMAKKEQEIAATTAAAWASWRRIRETGGPKGHSAPESSKKEAEEVPAPKEKDEAAMAVAAGAEKAPEEVPAEGGAESAEIASIVDSVLADLRPKIVEEISKKLGKKK</sequence>
<organism evidence="6 7">
    <name type="scientific">Candidatus Sulfotelmatobacter kueseliae</name>
    <dbReference type="NCBI Taxonomy" id="2042962"/>
    <lineage>
        <taxon>Bacteria</taxon>
        <taxon>Pseudomonadati</taxon>
        <taxon>Acidobacteriota</taxon>
        <taxon>Terriglobia</taxon>
        <taxon>Terriglobales</taxon>
        <taxon>Candidatus Korobacteraceae</taxon>
        <taxon>Candidatus Sulfotelmatobacter</taxon>
    </lineage>
</organism>